<protein>
    <submittedName>
        <fullName evidence="2">Uncharacterized protein</fullName>
    </submittedName>
</protein>
<keyword evidence="1" id="KW-1133">Transmembrane helix</keyword>
<dbReference type="Proteomes" id="UP000799092">
    <property type="component" value="Unassembled WGS sequence"/>
</dbReference>
<evidence type="ECO:0000313" key="3">
    <source>
        <dbReference type="Proteomes" id="UP000799092"/>
    </source>
</evidence>
<feature type="transmembrane region" description="Helical" evidence="1">
    <location>
        <begin position="6"/>
        <end position="25"/>
    </location>
</feature>
<keyword evidence="3" id="KW-1185">Reference proteome</keyword>
<keyword evidence="1" id="KW-0812">Transmembrane</keyword>
<evidence type="ECO:0000256" key="1">
    <source>
        <dbReference type="SAM" id="Phobius"/>
    </source>
</evidence>
<organism evidence="2 3">
    <name type="scientific">Aquibacillus halophilus</name>
    <dbReference type="NCBI Taxonomy" id="930132"/>
    <lineage>
        <taxon>Bacteria</taxon>
        <taxon>Bacillati</taxon>
        <taxon>Bacillota</taxon>
        <taxon>Bacilli</taxon>
        <taxon>Bacillales</taxon>
        <taxon>Bacillaceae</taxon>
        <taxon>Aquibacillus</taxon>
    </lineage>
</organism>
<name>A0A6A8D823_9BACI</name>
<dbReference type="RefSeq" id="WP_153735082.1">
    <property type="nucleotide sequence ID" value="NZ_WJNG01000002.1"/>
</dbReference>
<keyword evidence="1" id="KW-0472">Membrane</keyword>
<evidence type="ECO:0000313" key="2">
    <source>
        <dbReference type="EMBL" id="MRH41420.1"/>
    </source>
</evidence>
<sequence length="50" mass="5630">METKEKSLYIGLGVLIGFGIGLLSFKNIKIINIGHLDKITLVQRNDRDED</sequence>
<accession>A0A6A8D823</accession>
<comment type="caution">
    <text evidence="2">The sequence shown here is derived from an EMBL/GenBank/DDBJ whole genome shotgun (WGS) entry which is preliminary data.</text>
</comment>
<dbReference type="EMBL" id="WJNG01000002">
    <property type="protein sequence ID" value="MRH41420.1"/>
    <property type="molecule type" value="Genomic_DNA"/>
</dbReference>
<reference evidence="2" key="1">
    <citation type="submission" date="2019-11" db="EMBL/GenBank/DDBJ databases">
        <authorList>
            <person name="Li J."/>
        </authorList>
    </citation>
    <scope>NUCLEOTIDE SEQUENCE</scope>
    <source>
        <strain evidence="2">B6B</strain>
    </source>
</reference>
<gene>
    <name evidence="2" type="ORF">GH741_01875</name>
</gene>
<dbReference type="AlphaFoldDB" id="A0A6A8D823"/>
<proteinExistence type="predicted"/>